<dbReference type="GO" id="GO:0033617">
    <property type="term" value="P:mitochondrial respiratory chain complex IV assembly"/>
    <property type="evidence" value="ECO:0007669"/>
    <property type="project" value="TreeGrafter"/>
</dbReference>
<dbReference type="eggNOG" id="ENOG502S9GT">
    <property type="taxonomic scope" value="Eukaryota"/>
</dbReference>
<dbReference type="InterPro" id="IPR020164">
    <property type="entry name" value="Cyt_c_Oxase_assmbl_COX16"/>
</dbReference>
<evidence type="ECO:0000256" key="10">
    <source>
        <dbReference type="ARBA" id="ARBA00023136"/>
    </source>
</evidence>
<reference evidence="13 14" key="1">
    <citation type="journal article" date="2010" name="Proc. Natl. Acad. Sci. U.S.A.">
        <title>Insights into evolution of multicellular fungi from the assembled chromosomes of the mushroom Coprinopsis cinerea (Coprinus cinereus).</title>
        <authorList>
            <person name="Stajich J.E."/>
            <person name="Wilke S.K."/>
            <person name="Ahren D."/>
            <person name="Au C.H."/>
            <person name="Birren B.W."/>
            <person name="Borodovsky M."/>
            <person name="Burns C."/>
            <person name="Canback B."/>
            <person name="Casselton L.A."/>
            <person name="Cheng C.K."/>
            <person name="Deng J."/>
            <person name="Dietrich F.S."/>
            <person name="Fargo D.C."/>
            <person name="Farman M.L."/>
            <person name="Gathman A.C."/>
            <person name="Goldberg J."/>
            <person name="Guigo R."/>
            <person name="Hoegger P.J."/>
            <person name="Hooker J.B."/>
            <person name="Huggins A."/>
            <person name="James T.Y."/>
            <person name="Kamada T."/>
            <person name="Kilaru S."/>
            <person name="Kodira C."/>
            <person name="Kues U."/>
            <person name="Kupfer D."/>
            <person name="Kwan H.S."/>
            <person name="Lomsadze A."/>
            <person name="Li W."/>
            <person name="Lilly W.W."/>
            <person name="Ma L.J."/>
            <person name="Mackey A.J."/>
            <person name="Manning G."/>
            <person name="Martin F."/>
            <person name="Muraguchi H."/>
            <person name="Natvig D.O."/>
            <person name="Palmerini H."/>
            <person name="Ramesh M.A."/>
            <person name="Rehmeyer C.J."/>
            <person name="Roe B.A."/>
            <person name="Shenoy N."/>
            <person name="Stanke M."/>
            <person name="Ter-Hovhannisyan V."/>
            <person name="Tunlid A."/>
            <person name="Velagapudi R."/>
            <person name="Vision T.J."/>
            <person name="Zeng Q."/>
            <person name="Zolan M.E."/>
            <person name="Pukkila P.J."/>
        </authorList>
    </citation>
    <scope>NUCLEOTIDE SEQUENCE [LARGE SCALE GENOMIC DNA]</scope>
    <source>
        <strain evidence="14">Okayama-7 / 130 / ATCC MYA-4618 / FGSC 9003</strain>
    </source>
</reference>
<dbReference type="OMA" id="VNMKDEY"/>
<dbReference type="PANTHER" id="PTHR17130">
    <property type="entry name" value="MITOCHONDRIAL OUTER MEMBRANE PROTEIN 25"/>
    <property type="match status" value="1"/>
</dbReference>
<dbReference type="VEuPathDB" id="FungiDB:CC1G_10073"/>
<feature type="region of interest" description="Disordered" evidence="11">
    <location>
        <begin position="90"/>
        <end position="119"/>
    </location>
</feature>
<evidence type="ECO:0000256" key="5">
    <source>
        <dbReference type="ARBA" id="ARBA00019222"/>
    </source>
</evidence>
<comment type="function">
    <text evidence="1">Required for the assembly of the mitochondrial respiratory chain complex IV (CIV), also known as cytochrome c oxidase. May participate in merging the COX1 and COX2 assembly lines.</text>
</comment>
<dbReference type="Proteomes" id="UP000001861">
    <property type="component" value="Unassembled WGS sequence"/>
</dbReference>
<proteinExistence type="inferred from homology"/>
<keyword evidence="8 12" id="KW-1133">Transmembrane helix</keyword>
<evidence type="ECO:0000256" key="1">
    <source>
        <dbReference type="ARBA" id="ARBA00002490"/>
    </source>
</evidence>
<comment type="caution">
    <text evidence="13">The sequence shown here is derived from an EMBL/GenBank/DDBJ whole genome shotgun (WGS) entry which is preliminary data.</text>
</comment>
<comment type="similarity">
    <text evidence="3">Belongs to the COX16 family.</text>
</comment>
<name>A8NDT3_COPC7</name>
<evidence type="ECO:0000256" key="11">
    <source>
        <dbReference type="SAM" id="MobiDB-lite"/>
    </source>
</evidence>
<comment type="subcellular location">
    <subcellularLocation>
        <location evidence="2">Mitochondrion inner membrane</location>
        <topology evidence="2">Single-pass membrane protein</topology>
    </subcellularLocation>
</comment>
<dbReference type="AlphaFoldDB" id="A8NDT3"/>
<evidence type="ECO:0000313" key="14">
    <source>
        <dbReference type="Proteomes" id="UP000001861"/>
    </source>
</evidence>
<evidence type="ECO:0000256" key="12">
    <source>
        <dbReference type="SAM" id="Phobius"/>
    </source>
</evidence>
<protein>
    <recommendedName>
        <fullName evidence="4">Cytochrome c oxidase assembly protein COX16, mitochondrial</fullName>
    </recommendedName>
    <alternativeName>
        <fullName evidence="5">Cytochrome c oxidase assembly protein cox16, mitochondrial</fullName>
    </alternativeName>
</protein>
<evidence type="ECO:0000256" key="3">
    <source>
        <dbReference type="ARBA" id="ARBA00008370"/>
    </source>
</evidence>
<evidence type="ECO:0000256" key="8">
    <source>
        <dbReference type="ARBA" id="ARBA00022989"/>
    </source>
</evidence>
<dbReference type="RefSeq" id="XP_001832854.2">
    <property type="nucleotide sequence ID" value="XM_001832802.2"/>
</dbReference>
<dbReference type="HOGENOM" id="CLU_131611_2_0_1"/>
<keyword evidence="10 12" id="KW-0472">Membrane</keyword>
<dbReference type="STRING" id="240176.A8NDT3"/>
<gene>
    <name evidence="13" type="ORF">CC1G_10073</name>
</gene>
<dbReference type="FunCoup" id="A8NDT3">
    <property type="interactions" value="22"/>
</dbReference>
<dbReference type="PANTHER" id="PTHR17130:SF14">
    <property type="entry name" value="CYTOCHROME C OXIDASE ASSEMBLY PROTEIN COX16 HOMOLOG, MITOCHONDRIAL"/>
    <property type="match status" value="1"/>
</dbReference>
<feature type="transmembrane region" description="Helical" evidence="12">
    <location>
        <begin position="21"/>
        <end position="42"/>
    </location>
</feature>
<dbReference type="GO" id="GO:0005743">
    <property type="term" value="C:mitochondrial inner membrane"/>
    <property type="evidence" value="ECO:0007669"/>
    <property type="project" value="UniProtKB-SubCell"/>
</dbReference>
<evidence type="ECO:0000313" key="13">
    <source>
        <dbReference type="EMBL" id="EAU88945.2"/>
    </source>
</evidence>
<evidence type="ECO:0000256" key="2">
    <source>
        <dbReference type="ARBA" id="ARBA00004434"/>
    </source>
</evidence>
<keyword evidence="14" id="KW-1185">Reference proteome</keyword>
<evidence type="ECO:0000256" key="9">
    <source>
        <dbReference type="ARBA" id="ARBA00023128"/>
    </source>
</evidence>
<dbReference type="OrthoDB" id="5516033at2759"/>
<evidence type="ECO:0000256" key="4">
    <source>
        <dbReference type="ARBA" id="ARBA00015368"/>
    </source>
</evidence>
<sequence>MVFQTRSKPPSNLSKFIKKHPSAFGVPFILVMVAASFGLSTITQTRYDMQDQKVKQVTKEQELKLDRNRKKFDIREEYFRLTAAADEDWEPKRIQRPKGVPEWGMPPPEPPSQAEESSK</sequence>
<evidence type="ECO:0000256" key="7">
    <source>
        <dbReference type="ARBA" id="ARBA00022792"/>
    </source>
</evidence>
<organism evidence="13 14">
    <name type="scientific">Coprinopsis cinerea (strain Okayama-7 / 130 / ATCC MYA-4618 / FGSC 9003)</name>
    <name type="common">Inky cap fungus</name>
    <name type="synonym">Hormographiella aspergillata</name>
    <dbReference type="NCBI Taxonomy" id="240176"/>
    <lineage>
        <taxon>Eukaryota</taxon>
        <taxon>Fungi</taxon>
        <taxon>Dikarya</taxon>
        <taxon>Basidiomycota</taxon>
        <taxon>Agaricomycotina</taxon>
        <taxon>Agaricomycetes</taxon>
        <taxon>Agaricomycetidae</taxon>
        <taxon>Agaricales</taxon>
        <taxon>Agaricineae</taxon>
        <taxon>Psathyrellaceae</taxon>
        <taxon>Coprinopsis</taxon>
    </lineage>
</organism>
<dbReference type="Pfam" id="PF14138">
    <property type="entry name" value="COX16"/>
    <property type="match status" value="1"/>
</dbReference>
<dbReference type="InParanoid" id="A8NDT3"/>
<dbReference type="KEGG" id="cci:CC1G_10073"/>
<dbReference type="EMBL" id="AACS02000002">
    <property type="protein sequence ID" value="EAU88945.2"/>
    <property type="molecule type" value="Genomic_DNA"/>
</dbReference>
<accession>A8NDT3</accession>
<keyword evidence="9" id="KW-0496">Mitochondrion</keyword>
<evidence type="ECO:0000256" key="6">
    <source>
        <dbReference type="ARBA" id="ARBA00022692"/>
    </source>
</evidence>
<keyword evidence="7" id="KW-0999">Mitochondrion inner membrane</keyword>
<dbReference type="GeneID" id="6009345"/>
<keyword evidence="6 12" id="KW-0812">Transmembrane</keyword>